<feature type="binding site" evidence="5">
    <location>
        <position position="150"/>
    </location>
    <ligand>
        <name>ATP</name>
        <dbReference type="ChEBI" id="CHEBI:30616"/>
    </ligand>
</feature>
<dbReference type="GO" id="GO:0034028">
    <property type="term" value="F:5-(carboxyamino)imidazole ribonucleotide synthase activity"/>
    <property type="evidence" value="ECO:0007669"/>
    <property type="project" value="UniProtKB-UniRule"/>
</dbReference>
<dbReference type="NCBIfam" id="NF004679">
    <property type="entry name" value="PRK06019.1-5"/>
    <property type="match status" value="1"/>
</dbReference>
<dbReference type="InterPro" id="IPR054350">
    <property type="entry name" value="PurT/PurK_preATP-grasp"/>
</dbReference>
<dbReference type="EMBL" id="CP007515">
    <property type="protein sequence ID" value="AHY48205.1"/>
    <property type="molecule type" value="Genomic_DNA"/>
</dbReference>
<dbReference type="InterPro" id="IPR040686">
    <property type="entry name" value="PurK_C"/>
</dbReference>
<dbReference type="FunFam" id="3.30.470.20:FF:000029">
    <property type="entry name" value="N5-carboxyaminoimidazole ribonucleotide synthase"/>
    <property type="match status" value="1"/>
</dbReference>
<dbReference type="PANTHER" id="PTHR11609">
    <property type="entry name" value="PURINE BIOSYNTHESIS PROTEIN 6/7, PUR6/7"/>
    <property type="match status" value="1"/>
</dbReference>
<evidence type="ECO:0000313" key="9">
    <source>
        <dbReference type="EMBL" id="MDX5895242.1"/>
    </source>
</evidence>
<dbReference type="PROSITE" id="PS50975">
    <property type="entry name" value="ATP_GRASP"/>
    <property type="match status" value="1"/>
</dbReference>
<dbReference type="InterPro" id="IPR003135">
    <property type="entry name" value="ATP-grasp_carboxylate-amine"/>
</dbReference>
<keyword evidence="1 5" id="KW-0436">Ligase</keyword>
<dbReference type="GO" id="GO:0005829">
    <property type="term" value="C:cytosol"/>
    <property type="evidence" value="ECO:0007669"/>
    <property type="project" value="TreeGrafter"/>
</dbReference>
<proteinExistence type="inferred from homology"/>
<dbReference type="NCBIfam" id="TIGR01161">
    <property type="entry name" value="purK"/>
    <property type="match status" value="1"/>
</dbReference>
<accession>A0A023X829</accession>
<dbReference type="AlphaFoldDB" id="A0A023X829"/>
<dbReference type="NCBIfam" id="NF004676">
    <property type="entry name" value="PRK06019.1-2"/>
    <property type="match status" value="1"/>
</dbReference>
<evidence type="ECO:0000256" key="5">
    <source>
        <dbReference type="HAMAP-Rule" id="MF_01928"/>
    </source>
</evidence>
<dbReference type="Gene3D" id="3.40.50.20">
    <property type="match status" value="1"/>
</dbReference>
<comment type="function">
    <text evidence="5">Catalyzes the ATP-dependent conversion of 5-aminoimidazole ribonucleotide (AIR) and HCO(3)(-) to N5-carboxyaminoimidazole ribonucleotide (N5-CAIR).</text>
</comment>
<evidence type="ECO:0000259" key="7">
    <source>
        <dbReference type="PROSITE" id="PS50975"/>
    </source>
</evidence>
<keyword evidence="3 5" id="KW-0658">Purine biosynthesis</keyword>
<feature type="binding site" evidence="5">
    <location>
        <position position="110"/>
    </location>
    <ligand>
        <name>ATP</name>
        <dbReference type="ChEBI" id="CHEBI:30616"/>
    </ligand>
</feature>
<comment type="catalytic activity">
    <reaction evidence="5 6">
        <text>5-amino-1-(5-phospho-beta-D-ribosyl)imidazole + hydrogencarbonate + ATP = 5-carboxyamino-1-(5-phospho-D-ribosyl)imidazole + ADP + phosphate + 2 H(+)</text>
        <dbReference type="Rhea" id="RHEA:19317"/>
        <dbReference type="ChEBI" id="CHEBI:15378"/>
        <dbReference type="ChEBI" id="CHEBI:17544"/>
        <dbReference type="ChEBI" id="CHEBI:30616"/>
        <dbReference type="ChEBI" id="CHEBI:43474"/>
        <dbReference type="ChEBI" id="CHEBI:58730"/>
        <dbReference type="ChEBI" id="CHEBI:137981"/>
        <dbReference type="ChEBI" id="CHEBI:456216"/>
        <dbReference type="EC" id="6.3.4.18"/>
    </reaction>
</comment>
<dbReference type="HAMAP" id="MF_01928">
    <property type="entry name" value="PurK"/>
    <property type="match status" value="1"/>
</dbReference>
<dbReference type="SUPFAM" id="SSF51246">
    <property type="entry name" value="Rudiment single hybrid motif"/>
    <property type="match status" value="1"/>
</dbReference>
<dbReference type="GO" id="GO:0046872">
    <property type="term" value="F:metal ion binding"/>
    <property type="evidence" value="ECO:0007669"/>
    <property type="project" value="InterPro"/>
</dbReference>
<dbReference type="GO" id="GO:0005524">
    <property type="term" value="F:ATP binding"/>
    <property type="evidence" value="ECO:0007669"/>
    <property type="project" value="UniProtKB-UniRule"/>
</dbReference>
<dbReference type="InterPro" id="IPR005875">
    <property type="entry name" value="PurK"/>
</dbReference>
<comment type="function">
    <text evidence="6">Catalyzes the ATP-dependent conversion of 5-aminoimidazole ribonucleotide (AIR) and HCO(3)- to N5-carboxyaminoimidazole ribonucleotide (N5-CAIR).</text>
</comment>
<keyword evidence="8" id="KW-0614">Plasmid</keyword>
<feature type="domain" description="ATP-grasp" evidence="7">
    <location>
        <begin position="114"/>
        <end position="299"/>
    </location>
</feature>
<comment type="pathway">
    <text evidence="5 6">Purine metabolism; IMP biosynthesis via de novo pathway; 5-amino-1-(5-phospho-D-ribosyl)imidazole-4-carboxylate from 5-amino-1-(5-phospho-D-ribosyl)imidazole (N5-CAIR route): step 1/2.</text>
</comment>
<dbReference type="InterPro" id="IPR011054">
    <property type="entry name" value="Rudment_hybrid_motif"/>
</dbReference>
<keyword evidence="2 5" id="KW-0547">Nucleotide-binding</keyword>
<keyword evidence="4 5" id="KW-0067">ATP-binding</keyword>
<dbReference type="Gene3D" id="3.30.1490.20">
    <property type="entry name" value="ATP-grasp fold, A domain"/>
    <property type="match status" value="1"/>
</dbReference>
<feature type="binding site" evidence="5">
    <location>
        <begin position="184"/>
        <end position="187"/>
    </location>
    <ligand>
        <name>ATP</name>
        <dbReference type="ChEBI" id="CHEBI:30616"/>
    </ligand>
</feature>
<reference evidence="8 10" key="1">
    <citation type="submission" date="2014-03" db="EMBL/GenBank/DDBJ databases">
        <title>Complete genome sequence of the Radio-Resistant Rubrobacter radiotolerans RSPS-4.</title>
        <authorList>
            <person name="Egas C.C."/>
            <person name="Barroso C.C."/>
            <person name="Froufe H.J.C."/>
            <person name="Pacheco J.J."/>
            <person name="Albuquerque L.L."/>
            <person name="da Costa M.M.S."/>
        </authorList>
    </citation>
    <scope>NUCLEOTIDE SEQUENCE [LARGE SCALE GENOMIC DNA]</scope>
    <source>
        <strain evidence="8 10">RSPS-4</strain>
        <plasmid evidence="8 10">1</plasmid>
    </source>
</reference>
<dbReference type="HOGENOM" id="CLU_011534_0_1_11"/>
<sequence length="385" mass="41230">MRKNGDPVLPGATVGVLGSGQLGRMLALAARQMGYRVHVFSPDSDSPAGQVADRELSVPYEDLDAAREFAKSVDVVTLEFENVPASTAEEIEQIVPLRPGPDALRTTQHRLREKEFLSRVGFPVTLFRAVSSREELDAALLQTGAPAVLKTAGFGYDGKGQAKIPAPEDADAAWEAVGGPAVLEAWVDLEREVSVVGARGLDGSFVHYGVVENTHRNHILDLSVVPAAVPGKTAEEAIELARGVFEELDLVGTACVEFFLDKGGRLLVNEIAPRPHNSGHWTIEGADASQFEQQLRAVCGLPLGSPRRRAPGVAMANLLGDLWGEGEPAWTRALTFPEAKLHLYGKGTARPARKMGHLTALADAPEEAARIVQAARRALSDRSLP</sequence>
<dbReference type="RefSeq" id="WP_041338718.1">
    <property type="nucleotide sequence ID" value="NZ_CP007515.1"/>
</dbReference>
<dbReference type="Gene3D" id="3.30.470.20">
    <property type="entry name" value="ATP-grasp fold, B domain"/>
    <property type="match status" value="1"/>
</dbReference>
<dbReference type="Proteomes" id="UP001281130">
    <property type="component" value="Unassembled WGS sequence"/>
</dbReference>
<evidence type="ECO:0000256" key="3">
    <source>
        <dbReference type="ARBA" id="ARBA00022755"/>
    </source>
</evidence>
<dbReference type="GO" id="GO:0006189">
    <property type="term" value="P:'de novo' IMP biosynthetic process"/>
    <property type="evidence" value="ECO:0007669"/>
    <property type="project" value="UniProtKB-UniRule"/>
</dbReference>
<geneLocation type="plasmid" evidence="8">
    <name>1</name>
</geneLocation>
<evidence type="ECO:0000256" key="2">
    <source>
        <dbReference type="ARBA" id="ARBA00022741"/>
    </source>
</evidence>
<dbReference type="InterPro" id="IPR029752">
    <property type="entry name" value="D-isomer_DH_CS1"/>
</dbReference>
<name>A0A023X829_RUBRA</name>
<organism evidence="8 10">
    <name type="scientific">Rubrobacter radiotolerans</name>
    <name type="common">Arthrobacter radiotolerans</name>
    <dbReference type="NCBI Taxonomy" id="42256"/>
    <lineage>
        <taxon>Bacteria</taxon>
        <taxon>Bacillati</taxon>
        <taxon>Actinomycetota</taxon>
        <taxon>Rubrobacteria</taxon>
        <taxon>Rubrobacterales</taxon>
        <taxon>Rubrobacteraceae</taxon>
        <taxon>Rubrobacter</taxon>
    </lineage>
</organism>
<dbReference type="Proteomes" id="UP000025229">
    <property type="component" value="Plasmid 1"/>
</dbReference>
<dbReference type="SUPFAM" id="SSF56059">
    <property type="entry name" value="Glutathione synthetase ATP-binding domain-like"/>
    <property type="match status" value="1"/>
</dbReference>
<dbReference type="PANTHER" id="PTHR11609:SF5">
    <property type="entry name" value="PHOSPHORIBOSYLAMINOIMIDAZOLE CARBOXYLASE"/>
    <property type="match status" value="1"/>
</dbReference>
<dbReference type="EMBL" id="JAWXXX010000002">
    <property type="protein sequence ID" value="MDX5895242.1"/>
    <property type="molecule type" value="Genomic_DNA"/>
</dbReference>
<reference evidence="9" key="2">
    <citation type="submission" date="2023-11" db="EMBL/GenBank/DDBJ databases">
        <title>MicrobeMod: A computational toolkit for identifying prokaryotic methylation and restriction-modification with nanopore sequencing.</title>
        <authorList>
            <person name="Crits-Christoph A."/>
            <person name="Kang S.C."/>
            <person name="Lee H."/>
            <person name="Ostrov N."/>
        </authorList>
    </citation>
    <scope>NUCLEOTIDE SEQUENCE</scope>
    <source>
        <strain evidence="9">ATCC 51242</strain>
    </source>
</reference>
<evidence type="ECO:0000313" key="10">
    <source>
        <dbReference type="Proteomes" id="UP000025229"/>
    </source>
</evidence>
<dbReference type="Pfam" id="PF22660">
    <property type="entry name" value="RS_preATP-grasp-like"/>
    <property type="match status" value="1"/>
</dbReference>
<protein>
    <recommendedName>
        <fullName evidence="5 6">N5-carboxyaminoimidazole ribonucleotide synthase</fullName>
        <shortName evidence="5 6">N5-CAIR synthase</shortName>
        <ecNumber evidence="5 6">6.3.4.18</ecNumber>
    </recommendedName>
    <alternativeName>
        <fullName evidence="5 6">5-(carboxyamino)imidazole ribonucleotide synthetase</fullName>
    </alternativeName>
</protein>
<dbReference type="NCBIfam" id="NF004675">
    <property type="entry name" value="PRK06019.1-1"/>
    <property type="match status" value="1"/>
</dbReference>
<evidence type="ECO:0000256" key="4">
    <source>
        <dbReference type="ARBA" id="ARBA00022840"/>
    </source>
</evidence>
<dbReference type="PROSITE" id="PS00065">
    <property type="entry name" value="D_2_HYDROXYACID_DH_1"/>
    <property type="match status" value="1"/>
</dbReference>
<dbReference type="SUPFAM" id="SSF52440">
    <property type="entry name" value="PreATP-grasp domain"/>
    <property type="match status" value="1"/>
</dbReference>
<feature type="binding site" evidence="5">
    <location>
        <position position="192"/>
    </location>
    <ligand>
        <name>ATP</name>
        <dbReference type="ChEBI" id="CHEBI:30616"/>
    </ligand>
</feature>
<dbReference type="InterPro" id="IPR013815">
    <property type="entry name" value="ATP_grasp_subdomain_1"/>
</dbReference>
<comment type="similarity">
    <text evidence="5 6">Belongs to the PurK/PurT family.</text>
</comment>
<dbReference type="eggNOG" id="COG0026">
    <property type="taxonomic scope" value="Bacteria"/>
</dbReference>
<dbReference type="KEGG" id="rrd:RradSPS_2922"/>
<evidence type="ECO:0000256" key="1">
    <source>
        <dbReference type="ARBA" id="ARBA00022598"/>
    </source>
</evidence>
<dbReference type="FunFam" id="3.40.50.20:FF:000016">
    <property type="entry name" value="N5-carboxyaminoimidazole ribonucleotide synthase"/>
    <property type="match status" value="1"/>
</dbReference>
<feature type="binding site" evidence="5">
    <location>
        <position position="215"/>
    </location>
    <ligand>
        <name>ATP</name>
        <dbReference type="ChEBI" id="CHEBI:30616"/>
    </ligand>
</feature>
<dbReference type="Pfam" id="PF02222">
    <property type="entry name" value="ATP-grasp"/>
    <property type="match status" value="1"/>
</dbReference>
<evidence type="ECO:0000256" key="6">
    <source>
        <dbReference type="RuleBase" id="RU361200"/>
    </source>
</evidence>
<feature type="binding site" evidence="5">
    <location>
        <begin position="269"/>
        <end position="270"/>
    </location>
    <ligand>
        <name>ATP</name>
        <dbReference type="ChEBI" id="CHEBI:30616"/>
    </ligand>
</feature>
<comment type="subunit">
    <text evidence="5 6">Homodimer.</text>
</comment>
<evidence type="ECO:0000313" key="8">
    <source>
        <dbReference type="EMBL" id="AHY48205.1"/>
    </source>
</evidence>
<dbReference type="EC" id="6.3.4.18" evidence="5 6"/>
<gene>
    <name evidence="5 6" type="primary">purK</name>
    <name evidence="8" type="ORF">RradSPS_2922</name>
    <name evidence="9" type="ORF">SIL72_14535</name>
</gene>
<dbReference type="InterPro" id="IPR011761">
    <property type="entry name" value="ATP-grasp"/>
</dbReference>
<dbReference type="GO" id="GO:0004638">
    <property type="term" value="F:phosphoribosylaminoimidazole carboxylase activity"/>
    <property type="evidence" value="ECO:0007669"/>
    <property type="project" value="InterPro"/>
</dbReference>
<dbReference type="UniPathway" id="UPA00074">
    <property type="reaction ID" value="UER00942"/>
</dbReference>
<dbReference type="PATRIC" id="fig|42256.3.peg.2971"/>
<keyword evidence="10" id="KW-1185">Reference proteome</keyword>
<feature type="binding site" evidence="5">
    <location>
        <begin position="155"/>
        <end position="161"/>
    </location>
    <ligand>
        <name>ATP</name>
        <dbReference type="ChEBI" id="CHEBI:30616"/>
    </ligand>
</feature>
<dbReference type="OrthoDB" id="9804625at2"/>
<dbReference type="Pfam" id="PF17769">
    <property type="entry name" value="PurK_C"/>
    <property type="match status" value="1"/>
</dbReference>
<dbReference type="InterPro" id="IPR016185">
    <property type="entry name" value="PreATP-grasp_dom_sf"/>
</dbReference>